<name>A0A399RB27_9PROT</name>
<evidence type="ECO:0000313" key="2">
    <source>
        <dbReference type="EMBL" id="RIJ28670.1"/>
    </source>
</evidence>
<gene>
    <name evidence="2" type="ORF">D1222_09805</name>
</gene>
<keyword evidence="1" id="KW-1133">Transmembrane helix</keyword>
<evidence type="ECO:0000256" key="1">
    <source>
        <dbReference type="SAM" id="Phobius"/>
    </source>
</evidence>
<dbReference type="AlphaFoldDB" id="A0A399RB27"/>
<dbReference type="OrthoDB" id="9938125at2"/>
<sequence>MGWKSIALSVIWALVIAAWVGVFAYKATDPSTEALVIAVTALAVGTEAGFWLTAGILGIGLLESRKRVFAMVSRPFRRQ</sequence>
<dbReference type="EMBL" id="QWGA01000007">
    <property type="protein sequence ID" value="RIJ28670.1"/>
    <property type="molecule type" value="Genomic_DNA"/>
</dbReference>
<keyword evidence="3" id="KW-1185">Reference proteome</keyword>
<feature type="transmembrane region" description="Helical" evidence="1">
    <location>
        <begin position="34"/>
        <end position="62"/>
    </location>
</feature>
<dbReference type="RefSeq" id="WP_119454094.1">
    <property type="nucleotide sequence ID" value="NZ_QWGA01000007.1"/>
</dbReference>
<accession>A0A399RB27</accession>
<evidence type="ECO:0000313" key="3">
    <source>
        <dbReference type="Proteomes" id="UP000265845"/>
    </source>
</evidence>
<organism evidence="2 3">
    <name type="scientific">Henriciella algicola</name>
    <dbReference type="NCBI Taxonomy" id="1608422"/>
    <lineage>
        <taxon>Bacteria</taxon>
        <taxon>Pseudomonadati</taxon>
        <taxon>Pseudomonadota</taxon>
        <taxon>Alphaproteobacteria</taxon>
        <taxon>Hyphomonadales</taxon>
        <taxon>Hyphomonadaceae</taxon>
        <taxon>Henriciella</taxon>
    </lineage>
</organism>
<reference evidence="2 3" key="1">
    <citation type="submission" date="2018-08" db="EMBL/GenBank/DDBJ databases">
        <title>Henriciella mobilis sp. nov., isolated from seawater.</title>
        <authorList>
            <person name="Cheng H."/>
            <person name="Wu Y.-H."/>
            <person name="Xu X.-W."/>
            <person name="Guo L.-L."/>
        </authorList>
    </citation>
    <scope>NUCLEOTIDE SEQUENCE [LARGE SCALE GENOMIC DNA]</scope>
    <source>
        <strain evidence="2 3">CCUG67844</strain>
    </source>
</reference>
<keyword evidence="1" id="KW-0472">Membrane</keyword>
<proteinExistence type="predicted"/>
<dbReference type="Proteomes" id="UP000265845">
    <property type="component" value="Unassembled WGS sequence"/>
</dbReference>
<keyword evidence="1" id="KW-0812">Transmembrane</keyword>
<protein>
    <submittedName>
        <fullName evidence="2">Uncharacterized protein</fullName>
    </submittedName>
</protein>
<comment type="caution">
    <text evidence="2">The sequence shown here is derived from an EMBL/GenBank/DDBJ whole genome shotgun (WGS) entry which is preliminary data.</text>
</comment>